<gene>
    <name evidence="3" type="ORF">DBV39_15790</name>
</gene>
<accession>A0A2R4XMC7</accession>
<evidence type="ECO:0000313" key="3">
    <source>
        <dbReference type="EMBL" id="AWB34945.1"/>
    </source>
</evidence>
<dbReference type="Pfam" id="PF03781">
    <property type="entry name" value="FGE-sulfatase"/>
    <property type="match status" value="1"/>
</dbReference>
<evidence type="ECO:0000259" key="2">
    <source>
        <dbReference type="Pfam" id="PF03781"/>
    </source>
</evidence>
<dbReference type="KEGG" id="boz:DBV39_15790"/>
<keyword evidence="4" id="KW-1185">Reference proteome</keyword>
<dbReference type="InterPro" id="IPR051043">
    <property type="entry name" value="Sulfatase_Mod_Factor_Kinase"/>
</dbReference>
<feature type="coiled-coil region" evidence="1">
    <location>
        <begin position="368"/>
        <end position="411"/>
    </location>
</feature>
<evidence type="ECO:0000256" key="1">
    <source>
        <dbReference type="SAM" id="Coils"/>
    </source>
</evidence>
<dbReference type="Proteomes" id="UP000244571">
    <property type="component" value="Chromosome"/>
</dbReference>
<dbReference type="InterPro" id="IPR005532">
    <property type="entry name" value="SUMF_dom"/>
</dbReference>
<dbReference type="SUPFAM" id="SSF56436">
    <property type="entry name" value="C-type lectin-like"/>
    <property type="match status" value="1"/>
</dbReference>
<dbReference type="EMBL" id="CP028901">
    <property type="protein sequence ID" value="AWB34945.1"/>
    <property type="molecule type" value="Genomic_DNA"/>
</dbReference>
<dbReference type="InterPro" id="IPR016187">
    <property type="entry name" value="CTDL_fold"/>
</dbReference>
<protein>
    <recommendedName>
        <fullName evidence="2">Sulfatase-modifying factor enzyme-like domain-containing protein</fullName>
    </recommendedName>
</protein>
<dbReference type="Gene3D" id="3.90.1580.10">
    <property type="entry name" value="paralog of FGE (formylglycine-generating enzyme)"/>
    <property type="match status" value="1"/>
</dbReference>
<name>A0A2R4XMC7_9BURK</name>
<evidence type="ECO:0000313" key="4">
    <source>
        <dbReference type="Proteomes" id="UP000244571"/>
    </source>
</evidence>
<dbReference type="GO" id="GO:0120147">
    <property type="term" value="F:formylglycine-generating oxidase activity"/>
    <property type="evidence" value="ECO:0007669"/>
    <property type="project" value="TreeGrafter"/>
</dbReference>
<dbReference type="PANTHER" id="PTHR23150:SF19">
    <property type="entry name" value="FORMYLGLYCINE-GENERATING ENZYME"/>
    <property type="match status" value="1"/>
</dbReference>
<dbReference type="InterPro" id="IPR042095">
    <property type="entry name" value="SUMF_sf"/>
</dbReference>
<dbReference type="AlphaFoldDB" id="A0A2R4XMC7"/>
<organism evidence="3 4">
    <name type="scientific">Orrella marina</name>
    <dbReference type="NCBI Taxonomy" id="2163011"/>
    <lineage>
        <taxon>Bacteria</taxon>
        <taxon>Pseudomonadati</taxon>
        <taxon>Pseudomonadota</taxon>
        <taxon>Betaproteobacteria</taxon>
        <taxon>Burkholderiales</taxon>
        <taxon>Alcaligenaceae</taxon>
        <taxon>Orrella</taxon>
    </lineage>
</organism>
<dbReference type="RefSeq" id="WP_108622355.1">
    <property type="nucleotide sequence ID" value="NZ_CP028901.1"/>
</dbReference>
<dbReference type="OrthoDB" id="9768004at2"/>
<keyword evidence="1" id="KW-0175">Coiled coil</keyword>
<feature type="domain" description="Sulfatase-modifying factor enzyme-like" evidence="2">
    <location>
        <begin position="125"/>
        <end position="329"/>
    </location>
</feature>
<reference evidence="3 4" key="1">
    <citation type="submission" date="2018-04" db="EMBL/GenBank/DDBJ databases">
        <title>Bordetella sp. HZ20 isolated from seawater.</title>
        <authorList>
            <person name="Sun C."/>
        </authorList>
    </citation>
    <scope>NUCLEOTIDE SEQUENCE [LARGE SCALE GENOMIC DNA]</scope>
    <source>
        <strain evidence="3 4">HZ20</strain>
    </source>
</reference>
<dbReference type="PANTHER" id="PTHR23150">
    <property type="entry name" value="SULFATASE MODIFYING FACTOR 1, 2"/>
    <property type="match status" value="1"/>
</dbReference>
<sequence length="543" mass="60220">MFSKSRISRPVSLGVAHLPCIGGVCLMMLAGLASTVGQPAHAASKSEIKWEAAYFNPQPLPDDVVLPMPCGGAMTFRKVLIPVEHPMDDYPVTLGSDADEWGFLESTRDTHIAGSFAQSQGELGRYYLLGKYEVSELQYEALMTGACPAPATRLRRPRTSISWFDAVDFADRYSQWLLGHHPDALPREDGMSGFLRLPTEVEWSFAARGGLMVSPSEFQERVFPMAGPMSQYVWFAGPQSSNGTLRPAGVLEPNPLGLHDVLGNADEMMFEPFQMRTHGRAHGQSGGYVVRGASYLTPQEAVRSAWRVEQPYYRDGKRNVLPTTGFRLAVVAPAVTSAARVQALESQWVERGRDQADTGQALAEDGASERLERLAMQAENEKVRQELNQLRDQLRAANQLQREQRERAMRSSLQLGGFLCAQIGQLAREVGRREDFIRMSCDPVQPRSSQQTCANIQSVIDQTEVSLNTIVGLYSDTIVELGSIYPEQELAEQARVAGQSLRSRKGINLEPFADTYLGDLTGYMRNRKVQRQQWLESCSAVAQ</sequence>
<proteinExistence type="predicted"/>